<proteinExistence type="predicted"/>
<dbReference type="PATRIC" id="fig|46429.4.peg.4421"/>
<reference evidence="1 2" key="1">
    <citation type="submission" date="2014-02" db="EMBL/GenBank/DDBJ databases">
        <title>Whole genome sequence of Sphingobium chlorophenolicum NBRC 16172.</title>
        <authorList>
            <person name="Gan H.M."/>
            <person name="Gan H.Y."/>
            <person name="Chew T.H."/>
            <person name="Savka M.A."/>
        </authorList>
    </citation>
    <scope>NUCLEOTIDE SEQUENCE [LARGE SCALE GENOMIC DNA]</scope>
    <source>
        <strain evidence="1 2">NBRC 16172</strain>
    </source>
</reference>
<accession>A0A081R7X9</accession>
<evidence type="ECO:0000313" key="2">
    <source>
        <dbReference type="Proteomes" id="UP000028411"/>
    </source>
</evidence>
<dbReference type="Proteomes" id="UP000028411">
    <property type="component" value="Unassembled WGS sequence"/>
</dbReference>
<evidence type="ECO:0000313" key="1">
    <source>
        <dbReference type="EMBL" id="KEQ51302.1"/>
    </source>
</evidence>
<dbReference type="EMBL" id="JFHR01000099">
    <property type="protein sequence ID" value="KEQ51302.1"/>
    <property type="molecule type" value="Genomic_DNA"/>
</dbReference>
<comment type="caution">
    <text evidence="1">The sequence shown here is derived from an EMBL/GenBank/DDBJ whole genome shotgun (WGS) entry which is preliminary data.</text>
</comment>
<name>A0A081R7X9_SPHCR</name>
<sequence>MPVGMRCLDPSIADRITSLSATRNNDEIFETFGFSYNTLRKVSNGMPLRGSLADRIEERARRVFEADGHSSMSI</sequence>
<dbReference type="AlphaFoldDB" id="A0A081R7X9"/>
<gene>
    <name evidence="1" type="ORF">BV95_04434</name>
</gene>
<protein>
    <submittedName>
        <fullName evidence="1">Uncharacterized protein</fullName>
    </submittedName>
</protein>
<organism evidence="1 2">
    <name type="scientific">Sphingobium chlorophenolicum</name>
    <dbReference type="NCBI Taxonomy" id="46429"/>
    <lineage>
        <taxon>Bacteria</taxon>
        <taxon>Pseudomonadati</taxon>
        <taxon>Pseudomonadota</taxon>
        <taxon>Alphaproteobacteria</taxon>
        <taxon>Sphingomonadales</taxon>
        <taxon>Sphingomonadaceae</taxon>
        <taxon>Sphingobium</taxon>
    </lineage>
</organism>